<reference evidence="2" key="1">
    <citation type="journal article" date="2021" name="Mol. Ecol. Resour.">
        <title>Apolygus lucorum genome provides insights into omnivorousness and mesophyll feeding.</title>
        <authorList>
            <person name="Liu Y."/>
            <person name="Liu H."/>
            <person name="Wang H."/>
            <person name="Huang T."/>
            <person name="Liu B."/>
            <person name="Yang B."/>
            <person name="Yin L."/>
            <person name="Li B."/>
            <person name="Zhang Y."/>
            <person name="Zhang S."/>
            <person name="Jiang F."/>
            <person name="Zhang X."/>
            <person name="Ren Y."/>
            <person name="Wang B."/>
            <person name="Wang S."/>
            <person name="Lu Y."/>
            <person name="Wu K."/>
            <person name="Fan W."/>
            <person name="Wang G."/>
        </authorList>
    </citation>
    <scope>NUCLEOTIDE SEQUENCE</scope>
    <source>
        <strain evidence="2">12Hb</strain>
    </source>
</reference>
<evidence type="ECO:0000313" key="3">
    <source>
        <dbReference type="Proteomes" id="UP000466442"/>
    </source>
</evidence>
<dbReference type="OrthoDB" id="7693982at2759"/>
<gene>
    <name evidence="2" type="ORF">GE061_007236</name>
</gene>
<sequence length="95" mass="10614">MLIYRTPKEIDCEIHPRGPTSHSLTNAREMTLIGKASRYAGTGGRAIQTVYWRAKSVPGTSETKFIKTRKSFNCGTSDNKPELPGTIQRPSEFKN</sequence>
<proteinExistence type="predicted"/>
<name>A0A8S9WSX3_APOLU</name>
<feature type="region of interest" description="Disordered" evidence="1">
    <location>
        <begin position="72"/>
        <end position="95"/>
    </location>
</feature>
<keyword evidence="3" id="KW-1185">Reference proteome</keyword>
<comment type="caution">
    <text evidence="2">The sequence shown here is derived from an EMBL/GenBank/DDBJ whole genome shotgun (WGS) entry which is preliminary data.</text>
</comment>
<evidence type="ECO:0000256" key="1">
    <source>
        <dbReference type="SAM" id="MobiDB-lite"/>
    </source>
</evidence>
<protein>
    <submittedName>
        <fullName evidence="2">Uncharacterized protein</fullName>
    </submittedName>
</protein>
<accession>A0A8S9WSX3</accession>
<dbReference type="Proteomes" id="UP000466442">
    <property type="component" value="Unassembled WGS sequence"/>
</dbReference>
<dbReference type="AlphaFoldDB" id="A0A8S9WSX3"/>
<organism evidence="2 3">
    <name type="scientific">Apolygus lucorum</name>
    <name type="common">Small green plant bug</name>
    <name type="synonym">Lygocoris lucorum</name>
    <dbReference type="NCBI Taxonomy" id="248454"/>
    <lineage>
        <taxon>Eukaryota</taxon>
        <taxon>Metazoa</taxon>
        <taxon>Ecdysozoa</taxon>
        <taxon>Arthropoda</taxon>
        <taxon>Hexapoda</taxon>
        <taxon>Insecta</taxon>
        <taxon>Pterygota</taxon>
        <taxon>Neoptera</taxon>
        <taxon>Paraneoptera</taxon>
        <taxon>Hemiptera</taxon>
        <taxon>Heteroptera</taxon>
        <taxon>Panheteroptera</taxon>
        <taxon>Cimicomorpha</taxon>
        <taxon>Miridae</taxon>
        <taxon>Mirini</taxon>
        <taxon>Apolygus</taxon>
    </lineage>
</organism>
<dbReference type="EMBL" id="WIXP02000015">
    <property type="protein sequence ID" value="KAF6199211.1"/>
    <property type="molecule type" value="Genomic_DNA"/>
</dbReference>
<evidence type="ECO:0000313" key="2">
    <source>
        <dbReference type="EMBL" id="KAF6199211.1"/>
    </source>
</evidence>